<evidence type="ECO:0000313" key="2">
    <source>
        <dbReference type="EMBL" id="PKS05047.1"/>
    </source>
</evidence>
<proteinExistence type="predicted"/>
<dbReference type="PANTHER" id="PTHR31010:SF2">
    <property type="entry name" value="RAN-SPECIFIC GTPASE-ACTIVATING PROTEIN 30"/>
    <property type="match status" value="1"/>
</dbReference>
<dbReference type="GO" id="GO:0030695">
    <property type="term" value="F:GTPase regulator activity"/>
    <property type="evidence" value="ECO:0007669"/>
    <property type="project" value="TreeGrafter"/>
</dbReference>
<dbReference type="Pfam" id="PF05508">
    <property type="entry name" value="Ran-binding"/>
    <property type="match status" value="1"/>
</dbReference>
<dbReference type="EMBL" id="NLAX01001623">
    <property type="protein sequence ID" value="PKS05047.1"/>
    <property type="molecule type" value="Genomic_DNA"/>
</dbReference>
<dbReference type="OrthoDB" id="512915at2759"/>
<gene>
    <name evidence="2" type="ORF">jhhlp_008414</name>
</gene>
<organism evidence="2 3">
    <name type="scientific">Lomentospora prolificans</name>
    <dbReference type="NCBI Taxonomy" id="41688"/>
    <lineage>
        <taxon>Eukaryota</taxon>
        <taxon>Fungi</taxon>
        <taxon>Dikarya</taxon>
        <taxon>Ascomycota</taxon>
        <taxon>Pezizomycotina</taxon>
        <taxon>Sordariomycetes</taxon>
        <taxon>Hypocreomycetidae</taxon>
        <taxon>Microascales</taxon>
        <taxon>Microascaceae</taxon>
        <taxon>Lomentospora</taxon>
    </lineage>
</organism>
<name>A0A2N3MXZ6_9PEZI</name>
<feature type="region of interest" description="Disordered" evidence="1">
    <location>
        <begin position="229"/>
        <end position="248"/>
    </location>
</feature>
<feature type="compositionally biased region" description="Polar residues" evidence="1">
    <location>
        <begin position="231"/>
        <end position="243"/>
    </location>
</feature>
<dbReference type="VEuPathDB" id="FungiDB:jhhlp_008414"/>
<dbReference type="GO" id="GO:0005634">
    <property type="term" value="C:nucleus"/>
    <property type="evidence" value="ECO:0007669"/>
    <property type="project" value="TreeGrafter"/>
</dbReference>
<dbReference type="PANTHER" id="PTHR31010">
    <property type="entry name" value="RAN-SPECIFIC GTPASE-ACTIVATING PROTEIN 30-RELATED"/>
    <property type="match status" value="1"/>
</dbReference>
<comment type="caution">
    <text evidence="2">The sequence shown here is derived from an EMBL/GenBank/DDBJ whole genome shotgun (WGS) entry which is preliminary data.</text>
</comment>
<feature type="region of interest" description="Disordered" evidence="1">
    <location>
        <begin position="470"/>
        <end position="499"/>
    </location>
</feature>
<evidence type="ECO:0000313" key="3">
    <source>
        <dbReference type="Proteomes" id="UP000233524"/>
    </source>
</evidence>
<reference evidence="2 3" key="1">
    <citation type="journal article" date="2017" name="G3 (Bethesda)">
        <title>First Draft Genome Sequence of the Pathogenic Fungus Lomentospora prolificans (Formerly Scedosporium prolificans).</title>
        <authorList>
            <person name="Luo R."/>
            <person name="Zimin A."/>
            <person name="Workman R."/>
            <person name="Fan Y."/>
            <person name="Pertea G."/>
            <person name="Grossman N."/>
            <person name="Wear M.P."/>
            <person name="Jia B."/>
            <person name="Miller H."/>
            <person name="Casadevall A."/>
            <person name="Timp W."/>
            <person name="Zhang S.X."/>
            <person name="Salzberg S.L."/>
        </authorList>
    </citation>
    <scope>NUCLEOTIDE SEQUENCE [LARGE SCALE GENOMIC DNA]</scope>
    <source>
        <strain evidence="2 3">JHH-5317</strain>
    </source>
</reference>
<evidence type="ECO:0000256" key="1">
    <source>
        <dbReference type="SAM" id="MobiDB-lite"/>
    </source>
</evidence>
<dbReference type="InterPro" id="IPR008812">
    <property type="entry name" value="Ran_GTP-bd-rel"/>
</dbReference>
<dbReference type="Proteomes" id="UP000233524">
    <property type="component" value="Unassembled WGS sequence"/>
</dbReference>
<accession>A0A2N3MXZ6</accession>
<sequence>MDSLLSRLGVQAMNYAIRSGLALSSTYALSQCSRLLQTVDDKNLRAELKTLQKLLDTKTQIISPAIDLIEFKSGRGNIFLESAVPLAKSLHEDIVGLARRLENVATSEEELLEKQQGQRISKNREAVLRSIIFDLREMLSRIDHDIPLLQLAITASGESLGTSLPPGVSPSRLLQASTFLIVGDTQYADATKPVQIGPSFTLSLYMLFLGHSMASTTPPNRAMSGVVLSDRSPSIPSTPQSSEQQEELPYGFGDGERKPIWQEVMHKARVRLCRTPIHYVFDPLQGYRPRFEYQATSVASEGPILFSTDEFSYHLEIVEDLDDGRVHDELPGEPYDTILNAGRRESIPIYHLSKIFYTDTGRILNVGNGPDGENSPVLLLKRDMNPQVPSRMTDRLESYSLTLKSDGLLREEHEMSDGPDEQSSIDCQLTSECHNRVTTQAADSVGLEERRWKLPLHLDPEWIALEVFQEDESESRDPDDDSDCGQMAQQYSRNGRRGLDPSLVDQIRRISIMPSPRAASQPSSSPMSQNVDHHPSLVSGESLVARSPFGAITSSLSLMEMLIRLSSLQEFQQMCHLSIPDHILTFFLEETSTTGLAGQDKWNARNDAKHRVGFDPYTDSPSKR</sequence>
<evidence type="ECO:0008006" key="4">
    <source>
        <dbReference type="Google" id="ProtNLM"/>
    </source>
</evidence>
<protein>
    <recommendedName>
        <fullName evidence="4">RanGTP-binding protein</fullName>
    </recommendedName>
</protein>
<feature type="compositionally biased region" description="Acidic residues" evidence="1">
    <location>
        <begin position="470"/>
        <end position="483"/>
    </location>
</feature>
<dbReference type="FunCoup" id="A0A2N3MXZ6">
    <property type="interactions" value="8"/>
</dbReference>
<dbReference type="InParanoid" id="A0A2N3MXZ6"/>
<dbReference type="AlphaFoldDB" id="A0A2N3MXZ6"/>
<dbReference type="GO" id="GO:0005737">
    <property type="term" value="C:cytoplasm"/>
    <property type="evidence" value="ECO:0007669"/>
    <property type="project" value="TreeGrafter"/>
</dbReference>
<keyword evidence="3" id="KW-1185">Reference proteome</keyword>